<dbReference type="Proteomes" id="UP000011182">
    <property type="component" value="Unassembled WGS sequence"/>
</dbReference>
<evidence type="ECO:0000313" key="1">
    <source>
        <dbReference type="EMBL" id="ELS61374.1"/>
    </source>
</evidence>
<name>A0A9W5LIL3_9BACI</name>
<organism evidence="1 2">
    <name type="scientific">Bacillus inaquosorum KCTC 13429</name>
    <dbReference type="NCBI Taxonomy" id="1236548"/>
    <lineage>
        <taxon>Bacteria</taxon>
        <taxon>Bacillati</taxon>
        <taxon>Bacillota</taxon>
        <taxon>Bacilli</taxon>
        <taxon>Bacillales</taxon>
        <taxon>Bacillaceae</taxon>
        <taxon>Bacillus</taxon>
    </lineage>
</organism>
<sequence>MTFHLFIPFCGSISFALYYTKEEKKELSITVKQPILFLSDKQEKEDDLTHPL</sequence>
<accession>A0A9W5LIL3</accession>
<protein>
    <submittedName>
        <fullName evidence="1">Uncharacterized protein</fullName>
    </submittedName>
</protein>
<comment type="caution">
    <text evidence="1">The sequence shown here is derived from an EMBL/GenBank/DDBJ whole genome shotgun (WGS) entry which is preliminary data.</text>
</comment>
<dbReference type="EMBL" id="AMXN01000003">
    <property type="protein sequence ID" value="ELS61374.1"/>
    <property type="molecule type" value="Genomic_DNA"/>
</dbReference>
<dbReference type="AlphaFoldDB" id="A0A9W5LIL3"/>
<gene>
    <name evidence="1" type="ORF">BSI_17430</name>
</gene>
<keyword evidence="2" id="KW-1185">Reference proteome</keyword>
<evidence type="ECO:0000313" key="2">
    <source>
        <dbReference type="Proteomes" id="UP000011182"/>
    </source>
</evidence>
<reference evidence="1 2" key="1">
    <citation type="journal article" date="2014" name="Syst. Appl. Microbiol.">
        <title>Genomic insights into the taxonomic status of the three subspecies of Bacillus subtilis.</title>
        <authorList>
            <person name="Yi H."/>
            <person name="Chun J."/>
            <person name="Cha C.J."/>
        </authorList>
    </citation>
    <scope>NUCLEOTIDE SEQUENCE [LARGE SCALE GENOMIC DNA]</scope>
    <source>
        <strain evidence="1 2">KCTC 13429</strain>
    </source>
</reference>
<proteinExistence type="predicted"/>